<dbReference type="SUPFAM" id="SSF88723">
    <property type="entry name" value="PIN domain-like"/>
    <property type="match status" value="1"/>
</dbReference>
<keyword evidence="4" id="KW-1185">Reference proteome</keyword>
<accession>A0A372IJ65</accession>
<organism evidence="3 4">
    <name type="scientific">Paracidobacterium acidisoli</name>
    <dbReference type="NCBI Taxonomy" id="2303751"/>
    <lineage>
        <taxon>Bacteria</taxon>
        <taxon>Pseudomonadati</taxon>
        <taxon>Acidobacteriota</taxon>
        <taxon>Terriglobia</taxon>
        <taxon>Terriglobales</taxon>
        <taxon>Acidobacteriaceae</taxon>
        <taxon>Paracidobacterium</taxon>
    </lineage>
</organism>
<dbReference type="Gene3D" id="3.40.50.1010">
    <property type="entry name" value="5'-nuclease"/>
    <property type="match status" value="1"/>
</dbReference>
<dbReference type="AlphaFoldDB" id="A0A372IJ65"/>
<name>A0A372IJ65_9BACT</name>
<dbReference type="CDD" id="cd09873">
    <property type="entry name" value="PIN_Pae0151-like"/>
    <property type="match status" value="1"/>
</dbReference>
<dbReference type="EMBL" id="QVQT01000008">
    <property type="protein sequence ID" value="RFU14954.1"/>
    <property type="molecule type" value="Genomic_DNA"/>
</dbReference>
<evidence type="ECO:0000313" key="4">
    <source>
        <dbReference type="Proteomes" id="UP000264702"/>
    </source>
</evidence>
<dbReference type="PANTHER" id="PTHR35901">
    <property type="entry name" value="RIBONUCLEASE VAPC3"/>
    <property type="match status" value="1"/>
</dbReference>
<comment type="caution">
    <text evidence="3">The sequence shown here is derived from an EMBL/GenBank/DDBJ whole genome shotgun (WGS) entry which is preliminary data.</text>
</comment>
<dbReference type="InterPro" id="IPR002716">
    <property type="entry name" value="PIN_dom"/>
</dbReference>
<dbReference type="InterPro" id="IPR044153">
    <property type="entry name" value="PIN_Pae0151-like"/>
</dbReference>
<dbReference type="PANTHER" id="PTHR35901:SF1">
    <property type="entry name" value="EXONUCLEASE VAPC9"/>
    <property type="match status" value="1"/>
</dbReference>
<evidence type="ECO:0000256" key="1">
    <source>
        <dbReference type="ARBA" id="ARBA00022842"/>
    </source>
</evidence>
<dbReference type="RefSeq" id="WP_117303316.1">
    <property type="nucleotide sequence ID" value="NZ_QVQT02000008.1"/>
</dbReference>
<sequence>MSFVLDSSTALSWCFKDEQSPESLEVLKLARRRAIFVPSLWHVEMANILGSSFRKQRLNEIDLKIALRMFAVLELHTDTVYPHISSSVLMPLMQAYSLTAYDAVYLELALRLNLPLATLDANLAAASRQAGITLL</sequence>
<dbReference type="Proteomes" id="UP000264702">
    <property type="component" value="Unassembled WGS sequence"/>
</dbReference>
<evidence type="ECO:0000313" key="3">
    <source>
        <dbReference type="EMBL" id="RFU14954.1"/>
    </source>
</evidence>
<reference evidence="3 4" key="1">
    <citation type="submission" date="2018-08" db="EMBL/GenBank/DDBJ databases">
        <title>Acidipila sp. 4G-K13, an acidobacterium isolated from forest soil.</title>
        <authorList>
            <person name="Gao Z.-H."/>
            <person name="Qiu L.-H."/>
        </authorList>
    </citation>
    <scope>NUCLEOTIDE SEQUENCE [LARGE SCALE GENOMIC DNA]</scope>
    <source>
        <strain evidence="3 4">4G-K13</strain>
    </source>
</reference>
<evidence type="ECO:0000259" key="2">
    <source>
        <dbReference type="Pfam" id="PF01850"/>
    </source>
</evidence>
<dbReference type="InterPro" id="IPR051619">
    <property type="entry name" value="TypeII_TA_RNase_PINc/VapC"/>
</dbReference>
<dbReference type="OrthoDB" id="9798446at2"/>
<dbReference type="InterPro" id="IPR029060">
    <property type="entry name" value="PIN-like_dom_sf"/>
</dbReference>
<proteinExistence type="predicted"/>
<protein>
    <submittedName>
        <fullName evidence="3">PIN domain-containing protein</fullName>
    </submittedName>
</protein>
<feature type="domain" description="PIN" evidence="2">
    <location>
        <begin position="4"/>
        <end position="126"/>
    </location>
</feature>
<dbReference type="Pfam" id="PF01850">
    <property type="entry name" value="PIN"/>
    <property type="match status" value="1"/>
</dbReference>
<keyword evidence="1" id="KW-0460">Magnesium</keyword>
<gene>
    <name evidence="3" type="ORF">D0Y96_19275</name>
</gene>